<proteinExistence type="predicted"/>
<dbReference type="EMBL" id="ADNJ02000017">
    <property type="protein sequence ID" value="KHO10652.1"/>
    <property type="molecule type" value="Genomic_DNA"/>
</dbReference>
<dbReference type="KEGG" id="maj:MAA_11753"/>
<dbReference type="HOGENOM" id="CLU_1875924_0_0_1"/>
<name>A0A0B2XGK2_METRA</name>
<reference evidence="1 2" key="2">
    <citation type="journal article" date="2014" name="Proc. Natl. Acad. Sci. U.S.A.">
        <title>Trajectory and genomic determinants of fungal-pathogen speciation and host adaptation.</title>
        <authorList>
            <person name="Hu X."/>
            <person name="Xiao G."/>
            <person name="Zheng P."/>
            <person name="Shang Y."/>
            <person name="Su Y."/>
            <person name="Zhang X."/>
            <person name="Liu X."/>
            <person name="Zhan S."/>
            <person name="St Leger R.J."/>
            <person name="Wang C."/>
        </authorList>
    </citation>
    <scope>GENOME REANNOTATION</scope>
    <source>
        <strain evidence="2">ARSEF 23 / ATCC MYA-3075</strain>
    </source>
</reference>
<dbReference type="Proteomes" id="UP000002498">
    <property type="component" value="Unassembled WGS sequence"/>
</dbReference>
<sequence>MGNVLANIQVVQNEHQHLQQYLSEFREEIRGLRTRQEIQDRELSGRIARLEKATQTQLDNIPIQVAKLVTESVIKITSSQNMNEELLRQVSALLQTSLAWFVPTVNESRRETRSHRKRAGDGVKSAPPFVQVVQTL</sequence>
<gene>
    <name evidence="1" type="ORF">MAA_11753</name>
</gene>
<protein>
    <submittedName>
        <fullName evidence="1">Uncharacterized protein</fullName>
    </submittedName>
</protein>
<dbReference type="RefSeq" id="XP_011410970.1">
    <property type="nucleotide sequence ID" value="XM_011412668.1"/>
</dbReference>
<evidence type="ECO:0000313" key="2">
    <source>
        <dbReference type="Proteomes" id="UP000002498"/>
    </source>
</evidence>
<reference evidence="1 2" key="1">
    <citation type="journal article" date="2011" name="PLoS Genet.">
        <title>Genome sequencing and comparative transcriptomics of the model entomopathogenic fungi Metarhizium anisopliae and M. acridum.</title>
        <authorList>
            <person name="Gao Q."/>
            <person name="Jin K."/>
            <person name="Ying S.H."/>
            <person name="Zhang Y."/>
            <person name="Xiao G."/>
            <person name="Shang Y."/>
            <person name="Duan Z."/>
            <person name="Hu X."/>
            <person name="Xie X.Q."/>
            <person name="Zhou G."/>
            <person name="Peng G."/>
            <person name="Luo Z."/>
            <person name="Huang W."/>
            <person name="Wang B."/>
            <person name="Fang W."/>
            <person name="Wang S."/>
            <person name="Zhong Y."/>
            <person name="Ma L.J."/>
            <person name="St Leger R.J."/>
            <person name="Zhao G.P."/>
            <person name="Pei Y."/>
            <person name="Feng M.G."/>
            <person name="Xia Y."/>
            <person name="Wang C."/>
        </authorList>
    </citation>
    <scope>NUCLEOTIDE SEQUENCE [LARGE SCALE GENOMIC DNA]</scope>
    <source>
        <strain evidence="2">ARSEF 23 / ATCC MYA-3075</strain>
    </source>
</reference>
<organism evidence="1 2">
    <name type="scientific">Metarhizium robertsii (strain ARSEF 23 / ATCC MYA-3075)</name>
    <name type="common">Metarhizium anisopliae (strain ARSEF 23)</name>
    <dbReference type="NCBI Taxonomy" id="655844"/>
    <lineage>
        <taxon>Eukaryota</taxon>
        <taxon>Fungi</taxon>
        <taxon>Dikarya</taxon>
        <taxon>Ascomycota</taxon>
        <taxon>Pezizomycotina</taxon>
        <taxon>Sordariomycetes</taxon>
        <taxon>Hypocreomycetidae</taxon>
        <taxon>Hypocreales</taxon>
        <taxon>Clavicipitaceae</taxon>
        <taxon>Metarhizium</taxon>
    </lineage>
</organism>
<comment type="caution">
    <text evidence="1">The sequence shown here is derived from an EMBL/GenBank/DDBJ whole genome shotgun (WGS) entry which is preliminary data.</text>
</comment>
<accession>A0A0B2XGK2</accession>
<evidence type="ECO:0000313" key="1">
    <source>
        <dbReference type="EMBL" id="KHO10652.1"/>
    </source>
</evidence>
<dbReference type="AlphaFoldDB" id="A0A0B2XGK2"/>
<dbReference type="GeneID" id="23633201"/>
<keyword evidence="2" id="KW-1185">Reference proteome</keyword>